<keyword evidence="3" id="KW-0813">Transport</keyword>
<dbReference type="Proteomes" id="UP000076532">
    <property type="component" value="Unassembled WGS sequence"/>
</dbReference>
<dbReference type="Pfam" id="PF03595">
    <property type="entry name" value="SLAC1"/>
    <property type="match status" value="1"/>
</dbReference>
<keyword evidence="4" id="KW-1003">Cell membrane</keyword>
<dbReference type="Gene3D" id="1.50.10.150">
    <property type="entry name" value="Voltage-dependent anion channel"/>
    <property type="match status" value="1"/>
</dbReference>
<dbReference type="AlphaFoldDB" id="A0A166MLV4"/>
<dbReference type="InterPro" id="IPR051629">
    <property type="entry name" value="Sulfite_efflux_TDT"/>
</dbReference>
<evidence type="ECO:0000313" key="9">
    <source>
        <dbReference type="EMBL" id="KZP24130.1"/>
    </source>
</evidence>
<sequence length="479" mass="52103">MSRSPSFGSLETAAPEPLEDLTDQRGAIDNDHAATCTSPRLATACTDLEKENPLVFSLKAHGLRERIIRFTPSWFSVTMGTGIQNSLLFNLPWARTHPAFRAIGAGFLIIDIILFISFAMITIARYIMYPEIFMVMLLHDTHSLFLGTIPMGFVTIVTGIALLGQDYGIGGGITPVLVASGLWWLALAMACFTACIVPYAMFTKHHHSADQMTAAWLLPIGATTTTVSSAVLSFFPNLLAIPAYALTILLTSYIMDGIGLLLASMIMALYFQRLAVHHLPAREVIISTFLPLGPCGQGGYALIELGRNAMTLFPILAAAHPENEAYASLASIGSAMYGSALATGLLLFGLGLWWLFLAVVTVSTHYVTYDIAFNMGAWGVTFPLGSLALLTFSLGNSFDSLFFKVVAAGMTLVVFTMWWLVAVPTVRGFYHGTLFESPCLSSLPEDYARRILERQRSIKKARKLSSNNDAGLHHDDVEA</sequence>
<feature type="transmembrane region" description="Helical" evidence="8">
    <location>
        <begin position="335"/>
        <end position="356"/>
    </location>
</feature>
<organism evidence="9 10">
    <name type="scientific">Athelia psychrophila</name>
    <dbReference type="NCBI Taxonomy" id="1759441"/>
    <lineage>
        <taxon>Eukaryota</taxon>
        <taxon>Fungi</taxon>
        <taxon>Dikarya</taxon>
        <taxon>Basidiomycota</taxon>
        <taxon>Agaricomycotina</taxon>
        <taxon>Agaricomycetes</taxon>
        <taxon>Agaricomycetidae</taxon>
        <taxon>Atheliales</taxon>
        <taxon>Atheliaceae</taxon>
        <taxon>Athelia</taxon>
    </lineage>
</organism>
<dbReference type="CDD" id="cd09318">
    <property type="entry name" value="TDT_SSU1"/>
    <property type="match status" value="1"/>
</dbReference>
<accession>A0A166MLV4</accession>
<reference evidence="9 10" key="1">
    <citation type="journal article" date="2016" name="Mol. Biol. Evol.">
        <title>Comparative Genomics of Early-Diverging Mushroom-Forming Fungi Provides Insights into the Origins of Lignocellulose Decay Capabilities.</title>
        <authorList>
            <person name="Nagy L.G."/>
            <person name="Riley R."/>
            <person name="Tritt A."/>
            <person name="Adam C."/>
            <person name="Daum C."/>
            <person name="Floudas D."/>
            <person name="Sun H."/>
            <person name="Yadav J.S."/>
            <person name="Pangilinan J."/>
            <person name="Larsson K.H."/>
            <person name="Matsuura K."/>
            <person name="Barry K."/>
            <person name="Labutti K."/>
            <person name="Kuo R."/>
            <person name="Ohm R.A."/>
            <person name="Bhattacharya S.S."/>
            <person name="Shirouzu T."/>
            <person name="Yoshinaga Y."/>
            <person name="Martin F.M."/>
            <person name="Grigoriev I.V."/>
            <person name="Hibbett D.S."/>
        </authorList>
    </citation>
    <scope>NUCLEOTIDE SEQUENCE [LARGE SCALE GENOMIC DNA]</scope>
    <source>
        <strain evidence="9 10">CBS 109695</strain>
    </source>
</reference>
<feature type="transmembrane region" description="Helical" evidence="8">
    <location>
        <begin position="214"/>
        <end position="235"/>
    </location>
</feature>
<proteinExistence type="inferred from homology"/>
<evidence type="ECO:0000256" key="5">
    <source>
        <dbReference type="ARBA" id="ARBA00022692"/>
    </source>
</evidence>
<dbReference type="PANTHER" id="PTHR31686:SF1">
    <property type="entry name" value="SULFITE EFFLUX PUMP SSU1"/>
    <property type="match status" value="1"/>
</dbReference>
<evidence type="ECO:0000256" key="4">
    <source>
        <dbReference type="ARBA" id="ARBA00022475"/>
    </source>
</evidence>
<feature type="transmembrane region" description="Helical" evidence="8">
    <location>
        <begin position="376"/>
        <end position="394"/>
    </location>
</feature>
<dbReference type="InterPro" id="IPR038665">
    <property type="entry name" value="Voltage-dep_anion_channel_sf"/>
</dbReference>
<feature type="transmembrane region" description="Helical" evidence="8">
    <location>
        <begin position="401"/>
        <end position="421"/>
    </location>
</feature>
<evidence type="ECO:0000256" key="3">
    <source>
        <dbReference type="ARBA" id="ARBA00022448"/>
    </source>
</evidence>
<comment type="subcellular location">
    <subcellularLocation>
        <location evidence="1">Cell membrane</location>
        <topology evidence="1">Multi-pass membrane protein</topology>
    </subcellularLocation>
</comment>
<dbReference type="OrthoDB" id="1099at2759"/>
<evidence type="ECO:0000256" key="7">
    <source>
        <dbReference type="ARBA" id="ARBA00023136"/>
    </source>
</evidence>
<feature type="transmembrane region" description="Helical" evidence="8">
    <location>
        <begin position="99"/>
        <end position="123"/>
    </location>
</feature>
<comment type="similarity">
    <text evidence="2">Belongs to the tellurite-resistance/dicarboxylate transporter (TDT) family.</text>
</comment>
<dbReference type="GO" id="GO:0000319">
    <property type="term" value="F:sulfite transmembrane transporter activity"/>
    <property type="evidence" value="ECO:0007669"/>
    <property type="project" value="TreeGrafter"/>
</dbReference>
<evidence type="ECO:0000256" key="8">
    <source>
        <dbReference type="SAM" id="Phobius"/>
    </source>
</evidence>
<dbReference type="PANTHER" id="PTHR31686">
    <property type="match status" value="1"/>
</dbReference>
<keyword evidence="7 8" id="KW-0472">Membrane</keyword>
<evidence type="ECO:0000256" key="1">
    <source>
        <dbReference type="ARBA" id="ARBA00004651"/>
    </source>
</evidence>
<keyword evidence="10" id="KW-1185">Reference proteome</keyword>
<protein>
    <recommendedName>
        <fullName evidence="11">C4-dicarboxylate transporter/malic acid transport protein</fullName>
    </recommendedName>
</protein>
<dbReference type="EMBL" id="KV417528">
    <property type="protein sequence ID" value="KZP24130.1"/>
    <property type="molecule type" value="Genomic_DNA"/>
</dbReference>
<evidence type="ECO:0000313" key="10">
    <source>
        <dbReference type="Proteomes" id="UP000076532"/>
    </source>
</evidence>
<name>A0A166MLV4_9AGAM</name>
<dbReference type="GO" id="GO:0005886">
    <property type="term" value="C:plasma membrane"/>
    <property type="evidence" value="ECO:0007669"/>
    <property type="project" value="UniProtKB-SubCell"/>
</dbReference>
<dbReference type="InterPro" id="IPR004695">
    <property type="entry name" value="SLAC1/Mae1/Ssu1/TehA"/>
</dbReference>
<evidence type="ECO:0008006" key="11">
    <source>
        <dbReference type="Google" id="ProtNLM"/>
    </source>
</evidence>
<feature type="transmembrane region" description="Helical" evidence="8">
    <location>
        <begin position="144"/>
        <end position="163"/>
    </location>
</feature>
<feature type="transmembrane region" description="Helical" evidence="8">
    <location>
        <begin position="241"/>
        <end position="271"/>
    </location>
</feature>
<evidence type="ECO:0000256" key="6">
    <source>
        <dbReference type="ARBA" id="ARBA00022989"/>
    </source>
</evidence>
<keyword evidence="5 8" id="KW-0812">Transmembrane</keyword>
<evidence type="ECO:0000256" key="2">
    <source>
        <dbReference type="ARBA" id="ARBA00008566"/>
    </source>
</evidence>
<keyword evidence="6 8" id="KW-1133">Transmembrane helix</keyword>
<feature type="transmembrane region" description="Helical" evidence="8">
    <location>
        <begin position="183"/>
        <end position="202"/>
    </location>
</feature>
<gene>
    <name evidence="9" type="ORF">FIBSPDRAFT_1012499</name>
</gene>